<gene>
    <name evidence="2" type="ORF">STAS_10478</name>
</gene>
<evidence type="ECO:0000313" key="2">
    <source>
        <dbReference type="EMBL" id="GER34266.1"/>
    </source>
</evidence>
<evidence type="ECO:0000313" key="3">
    <source>
        <dbReference type="Proteomes" id="UP000325081"/>
    </source>
</evidence>
<comment type="caution">
    <text evidence="2">The sequence shown here is derived from an EMBL/GenBank/DDBJ whole genome shotgun (WGS) entry which is preliminary data.</text>
</comment>
<proteinExistence type="predicted"/>
<name>A0A5A7PNM5_STRAF</name>
<feature type="region of interest" description="Disordered" evidence="1">
    <location>
        <begin position="46"/>
        <end position="78"/>
    </location>
</feature>
<dbReference type="Proteomes" id="UP000325081">
    <property type="component" value="Unassembled WGS sequence"/>
</dbReference>
<protein>
    <submittedName>
        <fullName evidence="2">Disease resistance protein</fullName>
    </submittedName>
</protein>
<feature type="compositionally biased region" description="Low complexity" evidence="1">
    <location>
        <begin position="46"/>
        <end position="56"/>
    </location>
</feature>
<evidence type="ECO:0000256" key="1">
    <source>
        <dbReference type="SAM" id="MobiDB-lite"/>
    </source>
</evidence>
<organism evidence="2 3">
    <name type="scientific">Striga asiatica</name>
    <name type="common">Asiatic witchweed</name>
    <name type="synonym">Buchnera asiatica</name>
    <dbReference type="NCBI Taxonomy" id="4170"/>
    <lineage>
        <taxon>Eukaryota</taxon>
        <taxon>Viridiplantae</taxon>
        <taxon>Streptophyta</taxon>
        <taxon>Embryophyta</taxon>
        <taxon>Tracheophyta</taxon>
        <taxon>Spermatophyta</taxon>
        <taxon>Magnoliopsida</taxon>
        <taxon>eudicotyledons</taxon>
        <taxon>Gunneridae</taxon>
        <taxon>Pentapetalae</taxon>
        <taxon>asterids</taxon>
        <taxon>lamiids</taxon>
        <taxon>Lamiales</taxon>
        <taxon>Orobanchaceae</taxon>
        <taxon>Buchnereae</taxon>
        <taxon>Striga</taxon>
    </lineage>
</organism>
<reference evidence="3" key="1">
    <citation type="journal article" date="2019" name="Curr. Biol.">
        <title>Genome Sequence of Striga asiatica Provides Insight into the Evolution of Plant Parasitism.</title>
        <authorList>
            <person name="Yoshida S."/>
            <person name="Kim S."/>
            <person name="Wafula E.K."/>
            <person name="Tanskanen J."/>
            <person name="Kim Y.M."/>
            <person name="Honaas L."/>
            <person name="Yang Z."/>
            <person name="Spallek T."/>
            <person name="Conn C.E."/>
            <person name="Ichihashi Y."/>
            <person name="Cheong K."/>
            <person name="Cui S."/>
            <person name="Der J.P."/>
            <person name="Gundlach H."/>
            <person name="Jiao Y."/>
            <person name="Hori C."/>
            <person name="Ishida J.K."/>
            <person name="Kasahara H."/>
            <person name="Kiba T."/>
            <person name="Kim M.S."/>
            <person name="Koo N."/>
            <person name="Laohavisit A."/>
            <person name="Lee Y.H."/>
            <person name="Lumba S."/>
            <person name="McCourt P."/>
            <person name="Mortimer J.C."/>
            <person name="Mutuku J.M."/>
            <person name="Nomura T."/>
            <person name="Sasaki-Sekimoto Y."/>
            <person name="Seto Y."/>
            <person name="Wang Y."/>
            <person name="Wakatake T."/>
            <person name="Sakakibara H."/>
            <person name="Demura T."/>
            <person name="Yamaguchi S."/>
            <person name="Yoneyama K."/>
            <person name="Manabe R.I."/>
            <person name="Nelson D.C."/>
            <person name="Schulman A.H."/>
            <person name="Timko M.P."/>
            <person name="dePamphilis C.W."/>
            <person name="Choi D."/>
            <person name="Shirasu K."/>
        </authorList>
    </citation>
    <scope>NUCLEOTIDE SEQUENCE [LARGE SCALE GENOMIC DNA]</scope>
    <source>
        <strain evidence="3">cv. UVA1</strain>
    </source>
</reference>
<sequence>MHQGNSYLSLRTVVAGRRGRGRLQLPLVRRCVEGWREGVQGGAAGRLPAGRLARGSAMRRRPSPVEEREGSSTGVGRGEEFGRHFFLVGILVAARLLVTQARERIRGRGNFHLYS</sequence>
<accession>A0A5A7PNM5</accession>
<dbReference type="AlphaFoldDB" id="A0A5A7PNM5"/>
<keyword evidence="3" id="KW-1185">Reference proteome</keyword>
<dbReference type="EMBL" id="BKCP01004861">
    <property type="protein sequence ID" value="GER34266.1"/>
    <property type="molecule type" value="Genomic_DNA"/>
</dbReference>